<evidence type="ECO:0000313" key="1">
    <source>
        <dbReference type="EMBL" id="KAK9128102.1"/>
    </source>
</evidence>
<gene>
    <name evidence="1" type="ORF">Syun_016899</name>
</gene>
<evidence type="ECO:0000313" key="2">
    <source>
        <dbReference type="Proteomes" id="UP001420932"/>
    </source>
</evidence>
<dbReference type="AlphaFoldDB" id="A0AAP0J896"/>
<protein>
    <submittedName>
        <fullName evidence="1">Uncharacterized protein</fullName>
    </submittedName>
</protein>
<reference evidence="1 2" key="1">
    <citation type="submission" date="2024-01" db="EMBL/GenBank/DDBJ databases">
        <title>Genome assemblies of Stephania.</title>
        <authorList>
            <person name="Yang L."/>
        </authorList>
    </citation>
    <scope>NUCLEOTIDE SEQUENCE [LARGE SCALE GENOMIC DNA]</scope>
    <source>
        <strain evidence="1">YNDBR</strain>
        <tissue evidence="1">Leaf</tissue>
    </source>
</reference>
<comment type="caution">
    <text evidence="1">The sequence shown here is derived from an EMBL/GenBank/DDBJ whole genome shotgun (WGS) entry which is preliminary data.</text>
</comment>
<proteinExistence type="predicted"/>
<name>A0AAP0J896_9MAGN</name>
<accession>A0AAP0J896</accession>
<organism evidence="1 2">
    <name type="scientific">Stephania yunnanensis</name>
    <dbReference type="NCBI Taxonomy" id="152371"/>
    <lineage>
        <taxon>Eukaryota</taxon>
        <taxon>Viridiplantae</taxon>
        <taxon>Streptophyta</taxon>
        <taxon>Embryophyta</taxon>
        <taxon>Tracheophyta</taxon>
        <taxon>Spermatophyta</taxon>
        <taxon>Magnoliopsida</taxon>
        <taxon>Ranunculales</taxon>
        <taxon>Menispermaceae</taxon>
        <taxon>Menispermoideae</taxon>
        <taxon>Cissampelideae</taxon>
        <taxon>Stephania</taxon>
    </lineage>
</organism>
<dbReference type="EMBL" id="JBBNAF010000007">
    <property type="protein sequence ID" value="KAK9128102.1"/>
    <property type="molecule type" value="Genomic_DNA"/>
</dbReference>
<sequence length="192" mass="21475">MESPQIIQYGKRDNSIAELMQTSHSTISLVSASQVISTGLAPTECLSCHYIAFLVLKISKKHLFTYLSSRKSERGLGCVKPLRMLHRIQFIFLMRVMVAKLFSFIGLSNRLINLSGFLHWDVWTDLGTLYHNTCDYTLDELRPELHQCTCVGVSTDLASVATTKDGTLEVVGEAPGKILTSKIRTRHPTMVS</sequence>
<dbReference type="Proteomes" id="UP001420932">
    <property type="component" value="Unassembled WGS sequence"/>
</dbReference>
<keyword evidence="2" id="KW-1185">Reference proteome</keyword>